<protein>
    <recommendedName>
        <fullName evidence="3">AB hydrolase-1 domain-containing protein</fullName>
    </recommendedName>
</protein>
<evidence type="ECO:0000313" key="4">
    <source>
        <dbReference type="EMBL" id="CBI01276.1"/>
    </source>
</evidence>
<evidence type="ECO:0000259" key="3">
    <source>
        <dbReference type="Pfam" id="PF00561"/>
    </source>
</evidence>
<evidence type="ECO:0000256" key="2">
    <source>
        <dbReference type="ARBA" id="ARBA00022801"/>
    </source>
</evidence>
<evidence type="ECO:0000256" key="1">
    <source>
        <dbReference type="ARBA" id="ARBA00010088"/>
    </source>
</evidence>
<dbReference type="SUPFAM" id="SSF53474">
    <property type="entry name" value="alpha/beta-Hydrolases"/>
    <property type="match status" value="1"/>
</dbReference>
<name>E6Q266_9ZZZZ</name>
<dbReference type="GO" id="GO:0046464">
    <property type="term" value="P:acylglycerol catabolic process"/>
    <property type="evidence" value="ECO:0007669"/>
    <property type="project" value="TreeGrafter"/>
</dbReference>
<comment type="similarity">
    <text evidence="1">Belongs to the peptidase S33 family.</text>
</comment>
<dbReference type="GO" id="GO:0006508">
    <property type="term" value="P:proteolysis"/>
    <property type="evidence" value="ECO:0007669"/>
    <property type="project" value="InterPro"/>
</dbReference>
<dbReference type="PRINTS" id="PR00793">
    <property type="entry name" value="PROAMNOPTASE"/>
</dbReference>
<dbReference type="GO" id="GO:0008233">
    <property type="term" value="F:peptidase activity"/>
    <property type="evidence" value="ECO:0007669"/>
    <property type="project" value="InterPro"/>
</dbReference>
<feature type="domain" description="AB hydrolase-1" evidence="3">
    <location>
        <begin position="48"/>
        <end position="156"/>
    </location>
</feature>
<dbReference type="GO" id="GO:0047372">
    <property type="term" value="F:monoacylglycerol lipase activity"/>
    <property type="evidence" value="ECO:0007669"/>
    <property type="project" value="TreeGrafter"/>
</dbReference>
<dbReference type="InterPro" id="IPR050266">
    <property type="entry name" value="AB_hydrolase_sf"/>
</dbReference>
<proteinExistence type="inferred from homology"/>
<keyword evidence="2" id="KW-0378">Hydrolase</keyword>
<accession>E6Q266</accession>
<dbReference type="PANTHER" id="PTHR43798">
    <property type="entry name" value="MONOACYLGLYCEROL LIPASE"/>
    <property type="match status" value="1"/>
</dbReference>
<dbReference type="EMBL" id="CABO01000017">
    <property type="protein sequence ID" value="CBI01276.1"/>
    <property type="molecule type" value="Genomic_DNA"/>
</dbReference>
<dbReference type="AlphaFoldDB" id="E6Q266"/>
<dbReference type="GO" id="GO:0016020">
    <property type="term" value="C:membrane"/>
    <property type="evidence" value="ECO:0007669"/>
    <property type="project" value="TreeGrafter"/>
</dbReference>
<sequence>MGMSALNLTTIPNTVKELENELNFDTHSIDNNGDTLSVTVYPNNNKETVILLHGGPGVPDDLVEVVTLLSCGYQVVTFHQRGTKQSPCRSNDYSMKAYVSDIDTVASYFGLRTFHLFGHSWGGLYAQVYAQQNSERLLSLFLCSTGSGTNDQWKTTESEVMTFNKSKTTSAEWMVLGINSLLGMLGSDNAYRKLFKQVIINYNKGYSSSPHGINFDNVKALSINRTRKEILEYPMLTDVPSPTFKITIVYGDNDIYGGSKIFVMNRFPTAGIHNIENCGHFPWLHNPSAFRALLAGHFNSST</sequence>
<dbReference type="Gene3D" id="3.40.50.1820">
    <property type="entry name" value="alpha/beta hydrolase"/>
    <property type="match status" value="1"/>
</dbReference>
<reference evidence="4" key="1">
    <citation type="submission" date="2009-10" db="EMBL/GenBank/DDBJ databases">
        <title>Diversity of trophic interactions inside an arsenic-rich microbial ecosystem.</title>
        <authorList>
            <person name="Bertin P.N."/>
            <person name="Heinrich-Salmeron A."/>
            <person name="Pelletier E."/>
            <person name="Goulhen-Chollet F."/>
            <person name="Arsene-Ploetze F."/>
            <person name="Gallien S."/>
            <person name="Calteau A."/>
            <person name="Vallenet D."/>
            <person name="Casiot C."/>
            <person name="Chane-Woon-Ming B."/>
            <person name="Giloteaux L."/>
            <person name="Barakat M."/>
            <person name="Bonnefoy V."/>
            <person name="Bruneel O."/>
            <person name="Chandler M."/>
            <person name="Cleiss J."/>
            <person name="Duran R."/>
            <person name="Elbaz-Poulichet F."/>
            <person name="Fonknechten N."/>
            <person name="Lauga B."/>
            <person name="Mornico D."/>
            <person name="Ortet P."/>
            <person name="Schaeffer C."/>
            <person name="Siguier P."/>
            <person name="Alexander Thil Smith A."/>
            <person name="Van Dorsselaer A."/>
            <person name="Weissenbach J."/>
            <person name="Medigue C."/>
            <person name="Le Paslier D."/>
        </authorList>
    </citation>
    <scope>NUCLEOTIDE SEQUENCE</scope>
</reference>
<comment type="caution">
    <text evidence="4">The sequence shown here is derived from an EMBL/GenBank/DDBJ whole genome shotgun (WGS) entry which is preliminary data.</text>
</comment>
<dbReference type="InterPro" id="IPR029058">
    <property type="entry name" value="AB_hydrolase_fold"/>
</dbReference>
<gene>
    <name evidence="4" type="ORF">CARN4_1710</name>
</gene>
<dbReference type="Pfam" id="PF00561">
    <property type="entry name" value="Abhydrolase_1"/>
    <property type="match status" value="1"/>
</dbReference>
<dbReference type="InterPro" id="IPR000073">
    <property type="entry name" value="AB_hydrolase_1"/>
</dbReference>
<dbReference type="PANTHER" id="PTHR43798:SF33">
    <property type="entry name" value="HYDROLASE, PUTATIVE (AFU_ORTHOLOGUE AFUA_2G14860)-RELATED"/>
    <property type="match status" value="1"/>
</dbReference>
<dbReference type="ESTHER" id="9zzzz-e6q266">
    <property type="family name" value="Proline_iminopeptidase"/>
</dbReference>
<organism evidence="4">
    <name type="scientific">mine drainage metagenome</name>
    <dbReference type="NCBI Taxonomy" id="410659"/>
    <lineage>
        <taxon>unclassified sequences</taxon>
        <taxon>metagenomes</taxon>
        <taxon>ecological metagenomes</taxon>
    </lineage>
</organism>
<dbReference type="InterPro" id="IPR002410">
    <property type="entry name" value="Peptidase_S33"/>
</dbReference>